<proteinExistence type="predicted"/>
<organism evidence="2 3">
    <name type="scientific">Lederbergia citrea</name>
    <dbReference type="NCBI Taxonomy" id="2833581"/>
    <lineage>
        <taxon>Bacteria</taxon>
        <taxon>Bacillati</taxon>
        <taxon>Bacillota</taxon>
        <taxon>Bacilli</taxon>
        <taxon>Bacillales</taxon>
        <taxon>Bacillaceae</taxon>
        <taxon>Lederbergia</taxon>
    </lineage>
</organism>
<gene>
    <name evidence="2" type="ORF">KHA91_03770</name>
</gene>
<keyword evidence="1" id="KW-0472">Membrane</keyword>
<dbReference type="EMBL" id="JAGYPN010000001">
    <property type="protein sequence ID" value="MBS4221874.1"/>
    <property type="molecule type" value="Genomic_DNA"/>
</dbReference>
<keyword evidence="1" id="KW-1133">Transmembrane helix</keyword>
<accession>A0A942URY8</accession>
<evidence type="ECO:0000313" key="3">
    <source>
        <dbReference type="Proteomes" id="UP000676456"/>
    </source>
</evidence>
<comment type="caution">
    <text evidence="2">The sequence shown here is derived from an EMBL/GenBank/DDBJ whole genome shotgun (WGS) entry which is preliminary data.</text>
</comment>
<feature type="transmembrane region" description="Helical" evidence="1">
    <location>
        <begin position="6"/>
        <end position="28"/>
    </location>
</feature>
<dbReference type="InterPro" id="IPR045919">
    <property type="entry name" value="DUF6338"/>
</dbReference>
<feature type="transmembrane region" description="Helical" evidence="1">
    <location>
        <begin position="75"/>
        <end position="97"/>
    </location>
</feature>
<keyword evidence="1" id="KW-0812">Transmembrane</keyword>
<name>A0A942URY8_9BACI</name>
<feature type="transmembrane region" description="Helical" evidence="1">
    <location>
        <begin position="40"/>
        <end position="63"/>
    </location>
</feature>
<reference evidence="2 3" key="1">
    <citation type="submission" date="2021-05" db="EMBL/GenBank/DDBJ databases">
        <title>Novel Bacillus species.</title>
        <authorList>
            <person name="Liu G."/>
        </authorList>
    </citation>
    <scope>NUCLEOTIDE SEQUENCE [LARGE SCALE GENOMIC DNA]</scope>
    <source>
        <strain evidence="2 3">FJAT-49682</strain>
    </source>
</reference>
<dbReference type="RefSeq" id="WP_213096862.1">
    <property type="nucleotide sequence ID" value="NZ_JAGYPN010000001.1"/>
</dbReference>
<keyword evidence="3" id="KW-1185">Reference proteome</keyword>
<sequence length="199" mass="23214">MTIDSLEVLFYTLIFLVPGFIIDSIYRICVPQEDAKGENILLRFLLFSTINYSVVLPILFWIYKIPYIESHVNVRLYVSLLIILIVTVGIALIISVISNKGWIRNFLQKIGIHTTHVTPTAWDYQFRREEPRYLIVYLEDGGIVCGYWGSESFASSIKDTKDLYLEKIFDLNEDEEWIEITSSKGVWIPEKSIKYIEFI</sequence>
<protein>
    <submittedName>
        <fullName evidence="2">Uncharacterized protein</fullName>
    </submittedName>
</protein>
<evidence type="ECO:0000313" key="2">
    <source>
        <dbReference type="EMBL" id="MBS4221874.1"/>
    </source>
</evidence>
<evidence type="ECO:0000256" key="1">
    <source>
        <dbReference type="SAM" id="Phobius"/>
    </source>
</evidence>
<dbReference type="Proteomes" id="UP000676456">
    <property type="component" value="Unassembled WGS sequence"/>
</dbReference>
<dbReference type="AlphaFoldDB" id="A0A942URY8"/>
<dbReference type="Pfam" id="PF19865">
    <property type="entry name" value="DUF6338"/>
    <property type="match status" value="1"/>
</dbReference>